<protein>
    <recommendedName>
        <fullName evidence="4">O-antigen ligase like membrane protein</fullName>
    </recommendedName>
</protein>
<sequence>MTVAQAPPRAVLAAPPRTRRWLDACWPLTWLLAGYPVWWALGLGVLIFPIMAVPMAAAVARRRPLRLPPELALWLLFLLVTIAGLAALGLNPAGTIPGSATSRLPGVAFRLVEYASLTVLLLYAGTRTERELPKRRLVLLLGWLFVVTVGGGLLGTFAGHFEFSSPVELLLPPHVRANSFVASLVHPAAAQVMEVLGYAAPRPAAPWGYTNTWGNNLALLAGWFVVAAFSLRYEGSARLVRCGRWVALGVLALAVIPTVYSLNRGLWIDLGLLAGYLAVRLALRGRLWAIGTAAAAVLVVAVLVLATPLGQVVRDRMANGKSNNVRMFVTERALDGVWQSPVVGLGTTRATQGSDRSIAVGDTGSCKRCGGHTIGGNGQLWQVLYLHGLLGTALYIGFFVVVLWRYRRDGTPTGLAASGAIVVSLASMFYYNALVTPLAFTFLSYVLLWRNATDPVEENAS</sequence>
<evidence type="ECO:0000313" key="2">
    <source>
        <dbReference type="EMBL" id="GID10340.1"/>
    </source>
</evidence>
<dbReference type="Proteomes" id="UP000612808">
    <property type="component" value="Unassembled WGS sequence"/>
</dbReference>
<evidence type="ECO:0008006" key="4">
    <source>
        <dbReference type="Google" id="ProtNLM"/>
    </source>
</evidence>
<dbReference type="EMBL" id="BOMB01000007">
    <property type="protein sequence ID" value="GID10340.1"/>
    <property type="molecule type" value="Genomic_DNA"/>
</dbReference>
<dbReference type="RefSeq" id="WP_239076430.1">
    <property type="nucleotide sequence ID" value="NZ_BAAAZM010000003.1"/>
</dbReference>
<keyword evidence="1" id="KW-0472">Membrane</keyword>
<accession>A0A8J3NB28</accession>
<dbReference type="AlphaFoldDB" id="A0A8J3NB28"/>
<feature type="transmembrane region" description="Helical" evidence="1">
    <location>
        <begin position="213"/>
        <end position="231"/>
    </location>
</feature>
<feature type="transmembrane region" description="Helical" evidence="1">
    <location>
        <begin position="290"/>
        <end position="309"/>
    </location>
</feature>
<comment type="caution">
    <text evidence="2">The sequence shown here is derived from an EMBL/GenBank/DDBJ whole genome shotgun (WGS) entry which is preliminary data.</text>
</comment>
<feature type="transmembrane region" description="Helical" evidence="1">
    <location>
        <begin position="137"/>
        <end position="161"/>
    </location>
</feature>
<feature type="transmembrane region" description="Helical" evidence="1">
    <location>
        <begin position="243"/>
        <end position="260"/>
    </location>
</feature>
<evidence type="ECO:0000256" key="1">
    <source>
        <dbReference type="SAM" id="Phobius"/>
    </source>
</evidence>
<feature type="transmembrane region" description="Helical" evidence="1">
    <location>
        <begin position="415"/>
        <end position="448"/>
    </location>
</feature>
<feature type="transmembrane region" description="Helical" evidence="1">
    <location>
        <begin position="108"/>
        <end position="125"/>
    </location>
</feature>
<feature type="transmembrane region" description="Helical" evidence="1">
    <location>
        <begin position="37"/>
        <end position="59"/>
    </location>
</feature>
<proteinExistence type="predicted"/>
<keyword evidence="1" id="KW-0812">Transmembrane</keyword>
<organism evidence="2 3">
    <name type="scientific">Actinocatenispora rupis</name>
    <dbReference type="NCBI Taxonomy" id="519421"/>
    <lineage>
        <taxon>Bacteria</taxon>
        <taxon>Bacillati</taxon>
        <taxon>Actinomycetota</taxon>
        <taxon>Actinomycetes</taxon>
        <taxon>Micromonosporales</taxon>
        <taxon>Micromonosporaceae</taxon>
        <taxon>Actinocatenispora</taxon>
    </lineage>
</organism>
<keyword evidence="3" id="KW-1185">Reference proteome</keyword>
<gene>
    <name evidence="2" type="ORF">Aru02nite_12290</name>
</gene>
<name>A0A8J3NB28_9ACTN</name>
<feature type="transmembrane region" description="Helical" evidence="1">
    <location>
        <begin position="71"/>
        <end position="88"/>
    </location>
</feature>
<feature type="transmembrane region" description="Helical" evidence="1">
    <location>
        <begin position="384"/>
        <end position="403"/>
    </location>
</feature>
<keyword evidence="1" id="KW-1133">Transmembrane helix</keyword>
<evidence type="ECO:0000313" key="3">
    <source>
        <dbReference type="Proteomes" id="UP000612808"/>
    </source>
</evidence>
<reference evidence="2" key="1">
    <citation type="submission" date="2021-01" db="EMBL/GenBank/DDBJ databases">
        <title>Whole genome shotgun sequence of Actinocatenispora rupis NBRC 107355.</title>
        <authorList>
            <person name="Komaki H."/>
            <person name="Tamura T."/>
        </authorList>
    </citation>
    <scope>NUCLEOTIDE SEQUENCE</scope>
    <source>
        <strain evidence="2">NBRC 107355</strain>
    </source>
</reference>